<dbReference type="EMBL" id="PQFF01000162">
    <property type="protein sequence ID" value="RHZ77800.1"/>
    <property type="molecule type" value="Genomic_DNA"/>
</dbReference>
<accession>A0A397IYR4</accession>
<sequence length="157" mass="18060">MEDKERNIDLISKELTNHLDFFEPNSDALKNIQKSVGTVTNQMEEIKVSLEHVRSDTDTRSEVAAKELYDSAHHLDALYDKIDSLERFIDIVKQTVNDTSERVTETEGFLMNPINRVLDTIKLNTAKSIEPSDLKLPPMKPLNIYQTSDYFPNVNYN</sequence>
<dbReference type="Proteomes" id="UP000266861">
    <property type="component" value="Unassembled WGS sequence"/>
</dbReference>
<name>A0A397IYR4_9GLOM</name>
<keyword evidence="2" id="KW-1185">Reference proteome</keyword>
<reference evidence="1 2" key="1">
    <citation type="submission" date="2018-08" db="EMBL/GenBank/DDBJ databases">
        <title>Genome and evolution of the arbuscular mycorrhizal fungus Diversispora epigaea (formerly Glomus versiforme) and its bacterial endosymbionts.</title>
        <authorList>
            <person name="Sun X."/>
            <person name="Fei Z."/>
            <person name="Harrison M."/>
        </authorList>
    </citation>
    <scope>NUCLEOTIDE SEQUENCE [LARGE SCALE GENOMIC DNA]</scope>
    <source>
        <strain evidence="1 2">IT104</strain>
    </source>
</reference>
<gene>
    <name evidence="1" type="ORF">Glove_172g66</name>
</gene>
<evidence type="ECO:0000313" key="2">
    <source>
        <dbReference type="Proteomes" id="UP000266861"/>
    </source>
</evidence>
<proteinExistence type="predicted"/>
<organism evidence="1 2">
    <name type="scientific">Diversispora epigaea</name>
    <dbReference type="NCBI Taxonomy" id="1348612"/>
    <lineage>
        <taxon>Eukaryota</taxon>
        <taxon>Fungi</taxon>
        <taxon>Fungi incertae sedis</taxon>
        <taxon>Mucoromycota</taxon>
        <taxon>Glomeromycotina</taxon>
        <taxon>Glomeromycetes</taxon>
        <taxon>Diversisporales</taxon>
        <taxon>Diversisporaceae</taxon>
        <taxon>Diversispora</taxon>
    </lineage>
</organism>
<evidence type="ECO:0000313" key="1">
    <source>
        <dbReference type="EMBL" id="RHZ77800.1"/>
    </source>
</evidence>
<comment type="caution">
    <text evidence="1">The sequence shown here is derived from an EMBL/GenBank/DDBJ whole genome shotgun (WGS) entry which is preliminary data.</text>
</comment>
<dbReference type="AlphaFoldDB" id="A0A397IYR4"/>
<evidence type="ECO:0008006" key="3">
    <source>
        <dbReference type="Google" id="ProtNLM"/>
    </source>
</evidence>
<dbReference type="OrthoDB" id="2372305at2759"/>
<protein>
    <recommendedName>
        <fullName evidence="3">Biogenesis of lysosome-related organelles complex 1 subunit 4</fullName>
    </recommendedName>
</protein>